<evidence type="ECO:0000259" key="12">
    <source>
        <dbReference type="PROSITE" id="PS00498"/>
    </source>
</evidence>
<feature type="cross-link" description="2'-(S-cysteinyl)-histidine (Cys-His)" evidence="9">
    <location>
        <begin position="164"/>
        <end position="182"/>
    </location>
</feature>
<comment type="caution">
    <text evidence="13">The sequence shown here is derived from an EMBL/GenBank/DDBJ whole genome shotgun (WGS) entry which is preliminary data.</text>
</comment>
<dbReference type="InterPro" id="IPR016213">
    <property type="entry name" value="Polyphenol_oxidase"/>
</dbReference>
<dbReference type="InterPro" id="IPR022739">
    <property type="entry name" value="Polyphenol_oxidase_cen"/>
</dbReference>
<dbReference type="GO" id="GO:0046148">
    <property type="term" value="P:pigment biosynthetic process"/>
    <property type="evidence" value="ECO:0007669"/>
    <property type="project" value="InterPro"/>
</dbReference>
<evidence type="ECO:0000313" key="13">
    <source>
        <dbReference type="EMBL" id="KAJ7946951.1"/>
    </source>
</evidence>
<dbReference type="InterPro" id="IPR022740">
    <property type="entry name" value="Polyphenol_oxidase_C"/>
</dbReference>
<keyword evidence="6 8" id="KW-1015">Disulfide bond</keyword>
<dbReference type="PRINTS" id="PR00092">
    <property type="entry name" value="TYROSINASE"/>
</dbReference>
<proteinExistence type="inferred from homology"/>
<evidence type="ECO:0000313" key="14">
    <source>
        <dbReference type="Proteomes" id="UP001163823"/>
    </source>
</evidence>
<dbReference type="Pfam" id="PF00264">
    <property type="entry name" value="Tyrosinase"/>
    <property type="match status" value="1"/>
</dbReference>
<feature type="disulfide bond" evidence="8">
    <location>
        <begin position="92"/>
        <end position="161"/>
    </location>
</feature>
<dbReference type="Pfam" id="PF12142">
    <property type="entry name" value="PPO1_DWL"/>
    <property type="match status" value="1"/>
</dbReference>
<evidence type="ECO:0000256" key="8">
    <source>
        <dbReference type="PIRSR" id="PIRSR000290-2"/>
    </source>
</evidence>
<keyword evidence="2 7" id="KW-0479">Metal-binding</keyword>
<dbReference type="GO" id="GO:0046872">
    <property type="term" value="F:metal ion binding"/>
    <property type="evidence" value="ECO:0007669"/>
    <property type="project" value="UniProtKB-KW"/>
</dbReference>
<evidence type="ECO:0000256" key="4">
    <source>
        <dbReference type="ARBA" id="ARBA00023002"/>
    </source>
</evidence>
<evidence type="ECO:0000256" key="2">
    <source>
        <dbReference type="ARBA" id="ARBA00022723"/>
    </source>
</evidence>
<feature type="binding site" evidence="7">
    <location>
        <position position="182"/>
    </location>
    <ligand>
        <name>Cu cation</name>
        <dbReference type="ChEBI" id="CHEBI:23378"/>
        <label>A</label>
    </ligand>
</feature>
<dbReference type="PANTHER" id="PTHR11474:SF95">
    <property type="entry name" value="POLYPHENOL OXIDASE, CHLOROPLASTIC-LIKE"/>
    <property type="match status" value="1"/>
</dbReference>
<gene>
    <name evidence="13" type="ORF">O6P43_031813</name>
</gene>
<dbReference type="SUPFAM" id="SSF48056">
    <property type="entry name" value="Di-copper centre-containing domain"/>
    <property type="match status" value="1"/>
</dbReference>
<feature type="transmembrane region" description="Helical" evidence="10">
    <location>
        <begin position="34"/>
        <end position="52"/>
    </location>
</feature>
<keyword evidence="10" id="KW-0472">Membrane</keyword>
<dbReference type="Proteomes" id="UP001163823">
    <property type="component" value="Chromosome 13"/>
</dbReference>
<dbReference type="PROSITE" id="PS00497">
    <property type="entry name" value="TYROSINASE_1"/>
    <property type="match status" value="1"/>
</dbReference>
<reference evidence="13" key="1">
    <citation type="journal article" date="2023" name="Science">
        <title>Elucidation of the pathway for biosynthesis of saponin adjuvants from the soapbark tree.</title>
        <authorList>
            <person name="Reed J."/>
            <person name="Orme A."/>
            <person name="El-Demerdash A."/>
            <person name="Owen C."/>
            <person name="Martin L.B.B."/>
            <person name="Misra R.C."/>
            <person name="Kikuchi S."/>
            <person name="Rejzek M."/>
            <person name="Martin A.C."/>
            <person name="Harkess A."/>
            <person name="Leebens-Mack J."/>
            <person name="Louveau T."/>
            <person name="Stephenson M.J."/>
            <person name="Osbourn A."/>
        </authorList>
    </citation>
    <scope>NUCLEOTIDE SEQUENCE</scope>
    <source>
        <strain evidence="13">S10</strain>
    </source>
</reference>
<evidence type="ECO:0000256" key="3">
    <source>
        <dbReference type="ARBA" id="ARBA00022784"/>
    </source>
</evidence>
<evidence type="ECO:0000256" key="9">
    <source>
        <dbReference type="PIRSR" id="PIRSR000290-3"/>
    </source>
</evidence>
<feature type="binding site" evidence="7">
    <location>
        <position position="347"/>
    </location>
    <ligand>
        <name>Cu cation</name>
        <dbReference type="ChEBI" id="CHEBI:23378"/>
        <label>B</label>
    </ligand>
</feature>
<feature type="binding site" evidence="7">
    <location>
        <position position="313"/>
    </location>
    <ligand>
        <name>Cu cation</name>
        <dbReference type="ChEBI" id="CHEBI:23378"/>
        <label>B</label>
    </ligand>
</feature>
<feature type="binding site" evidence="7">
    <location>
        <position position="191"/>
    </location>
    <ligand>
        <name>Cu cation</name>
        <dbReference type="ChEBI" id="CHEBI:23378"/>
        <label>A</label>
    </ligand>
</feature>
<keyword evidence="10" id="KW-1133">Transmembrane helix</keyword>
<keyword evidence="14" id="KW-1185">Reference proteome</keyword>
<keyword evidence="10" id="KW-0812">Transmembrane</keyword>
<feature type="disulfide bond" evidence="8">
    <location>
        <begin position="78"/>
        <end position="93"/>
    </location>
</feature>
<feature type="domain" description="Tyrosinase copper-binding" evidence="11">
    <location>
        <begin position="182"/>
        <end position="199"/>
    </location>
</feature>
<evidence type="ECO:0000256" key="1">
    <source>
        <dbReference type="ARBA" id="ARBA00009928"/>
    </source>
</evidence>
<dbReference type="PANTHER" id="PTHR11474">
    <property type="entry name" value="TYROSINASE FAMILY MEMBER"/>
    <property type="match status" value="1"/>
</dbReference>
<dbReference type="InterPro" id="IPR008922">
    <property type="entry name" value="Di-copper_centre_dom_sf"/>
</dbReference>
<feature type="binding site" evidence="7">
    <location>
        <position position="160"/>
    </location>
    <ligand>
        <name>Cu cation</name>
        <dbReference type="ChEBI" id="CHEBI:23378"/>
        <label>A</label>
    </ligand>
</feature>
<feature type="binding site" evidence="7">
    <location>
        <position position="317"/>
    </location>
    <ligand>
        <name>Cu cation</name>
        <dbReference type="ChEBI" id="CHEBI:23378"/>
        <label>B</label>
    </ligand>
</feature>
<evidence type="ECO:0000256" key="7">
    <source>
        <dbReference type="PIRSR" id="PIRSR000290-1"/>
    </source>
</evidence>
<dbReference type="InterPro" id="IPR002227">
    <property type="entry name" value="Tyrosinase_Cu-bd"/>
</dbReference>
<evidence type="ECO:0000256" key="5">
    <source>
        <dbReference type="ARBA" id="ARBA00023008"/>
    </source>
</evidence>
<keyword evidence="3" id="KW-0883">Thioether bond</keyword>
<dbReference type="EMBL" id="JARAOO010000013">
    <property type="protein sequence ID" value="KAJ7946951.1"/>
    <property type="molecule type" value="Genomic_DNA"/>
</dbReference>
<evidence type="ECO:0000256" key="6">
    <source>
        <dbReference type="ARBA" id="ARBA00023157"/>
    </source>
</evidence>
<comment type="similarity">
    <text evidence="1">Belongs to the tyrosinase family.</text>
</comment>
<evidence type="ECO:0000259" key="11">
    <source>
        <dbReference type="PROSITE" id="PS00497"/>
    </source>
</evidence>
<dbReference type="GO" id="GO:0004097">
    <property type="term" value="F:catechol oxidase activity"/>
    <property type="evidence" value="ECO:0007669"/>
    <property type="project" value="InterPro"/>
</dbReference>
<protein>
    <submittedName>
        <fullName evidence="13">Polyphenol oxidase</fullName>
    </submittedName>
</protein>
<dbReference type="PROSITE" id="PS00498">
    <property type="entry name" value="TYROSINASE_2"/>
    <property type="match status" value="1"/>
</dbReference>
<dbReference type="Gene3D" id="1.10.1280.10">
    <property type="entry name" value="Di-copper center containing domain from catechol oxidase"/>
    <property type="match status" value="1"/>
</dbReference>
<dbReference type="AlphaFoldDB" id="A0AAD7KXI9"/>
<keyword evidence="5 7" id="KW-0186">Copper</keyword>
<evidence type="ECO:0000256" key="10">
    <source>
        <dbReference type="SAM" id="Phobius"/>
    </source>
</evidence>
<accession>A0AAD7KXI9</accession>
<organism evidence="13 14">
    <name type="scientific">Quillaja saponaria</name>
    <name type="common">Soap bark tree</name>
    <dbReference type="NCBI Taxonomy" id="32244"/>
    <lineage>
        <taxon>Eukaryota</taxon>
        <taxon>Viridiplantae</taxon>
        <taxon>Streptophyta</taxon>
        <taxon>Embryophyta</taxon>
        <taxon>Tracheophyta</taxon>
        <taxon>Spermatophyta</taxon>
        <taxon>Magnoliopsida</taxon>
        <taxon>eudicotyledons</taxon>
        <taxon>Gunneridae</taxon>
        <taxon>Pentapetalae</taxon>
        <taxon>rosids</taxon>
        <taxon>fabids</taxon>
        <taxon>Fabales</taxon>
        <taxon>Quillajaceae</taxon>
        <taxon>Quillaja</taxon>
    </lineage>
</organism>
<dbReference type="PIRSF" id="PIRSF000290">
    <property type="entry name" value="PPO_plant"/>
    <property type="match status" value="1"/>
</dbReference>
<feature type="domain" description="Tyrosinase copper-binding" evidence="12">
    <location>
        <begin position="340"/>
        <end position="351"/>
    </location>
</feature>
<dbReference type="Pfam" id="PF12143">
    <property type="entry name" value="PPO1_KFDV"/>
    <property type="match status" value="1"/>
</dbReference>
<dbReference type="KEGG" id="qsa:O6P43_031813"/>
<comment type="cofactor">
    <cofactor evidence="7">
        <name>Cu(2+)</name>
        <dbReference type="ChEBI" id="CHEBI:29036"/>
    </cofactor>
    <text evidence="7">Binds 2 copper ions per subunit.</text>
</comment>
<sequence length="563" mass="64898">MSNKTNNNADHLEVDEEEEPLLVPARRFCSRHHLHFVIGLGAALCLFSFYHYSTFSLPNSLSNNKNTEWPIVIDITKCYPVKLPKGARPTNCCPPKLGSKSNVIDFKLPWPSSSTTGLRIRRAAHLLDDAHIAKYRKAVELMKALPDDDPRNFKQQANVHCAYCYGAYSNGKNDYDPRINVHRSWLFFPFHRFYLYFHERILGKLLNDTTFALPFWNWDSLEGMQMPQFYTDQNSSLYDKYRNPNHQPPKLIDLDFYMTDLNITDQQQLLRNLNIMYRQMVSNAKTASLFLGAPYYAGDEPMPGAGTIELVPHNSIHRWNGDTRTPNREDMGVFYSAARDPIFYAHHPNIDRLWDIWKTLGGKNRHDFDDPDWLNASFEFYDENAELVSVKVKDSLDHTKLGYDYEKVDIPWLVAKPTPRKIKLKPQNKTEKFPKVLNKKFSSVVKRPGKSRSKKEKEEEEEILVVQVMELEMSDEFVEFDVYVNDEVDSESGPNKTEFAGSFVNLPQAHMHKGGANYTSLFKVGITELIEELEVDNDDTLMVTLVPKSGIVTIEGNEIDYGS</sequence>
<dbReference type="InterPro" id="IPR050316">
    <property type="entry name" value="Tyrosinase/Hemocyanin"/>
</dbReference>
<keyword evidence="4" id="KW-0560">Oxidoreductase</keyword>
<name>A0AAD7KXI9_QUISA</name>